<dbReference type="PANTHER" id="PTHR24421:SF58">
    <property type="entry name" value="SIGNAL TRANSDUCTION HISTIDINE-PROTEIN KINASE_PHOSPHATASE UHPB"/>
    <property type="match status" value="1"/>
</dbReference>
<evidence type="ECO:0000256" key="3">
    <source>
        <dbReference type="ARBA" id="ARBA00022679"/>
    </source>
</evidence>
<dbReference type="EMBL" id="CP016757">
    <property type="protein sequence ID" value="ANZ45676.1"/>
    <property type="molecule type" value="Genomic_DNA"/>
</dbReference>
<dbReference type="PRINTS" id="PR00344">
    <property type="entry name" value="BCTRLSENSOR"/>
</dbReference>
<evidence type="ECO:0000259" key="6">
    <source>
        <dbReference type="PROSITE" id="PS50109"/>
    </source>
</evidence>
<dbReference type="InterPro" id="IPR036890">
    <property type="entry name" value="HATPase_C_sf"/>
</dbReference>
<dbReference type="PROSITE" id="PS50109">
    <property type="entry name" value="HIS_KIN"/>
    <property type="match status" value="1"/>
</dbReference>
<sequence length="359" mass="40312">MHRDQILEAIFQNIVDPLAICRIVDGANGKGKDLVYVRVNDAYEKINNMKRDDLIGKLYSSVWKDDLEDWRGVMIRVAETGSTGFGTEYGNDVKSGFFEAESCVAPGFYQLFIFSPIPDWVVLIFRDMSSWHKIALQLKKKERLLRKLTANLTLAEEKTRRAIATKLHDSIGYSMVSMLHSLRGLCETQAEAENKNKVFAAVEEMEKLLHETRSFTFDISPPILYEVGLSAAIEARCEHLQATHGIKCTFKSEGEESDIGEDKKILLYQMVHELLVNVIKHAEASCVLVIIRWGMKNIQIIVEDDGNGFILANTKKSNSGMGLFSIKERLRSVGGKVKIVSTPQKGTTVSLITPITSHD</sequence>
<evidence type="ECO:0000256" key="5">
    <source>
        <dbReference type="ARBA" id="ARBA00023012"/>
    </source>
</evidence>
<dbReference type="SMART" id="SM00387">
    <property type="entry name" value="HATPase_c"/>
    <property type="match status" value="1"/>
</dbReference>
<dbReference type="CDD" id="cd16917">
    <property type="entry name" value="HATPase_UhpB-NarQ-NarX-like"/>
    <property type="match status" value="1"/>
</dbReference>
<dbReference type="Gene3D" id="3.30.565.10">
    <property type="entry name" value="Histidine kinase-like ATPase, C-terminal domain"/>
    <property type="match status" value="1"/>
</dbReference>
<dbReference type="EC" id="2.7.13.3" evidence="2"/>
<dbReference type="InterPro" id="IPR050482">
    <property type="entry name" value="Sensor_HK_TwoCompSys"/>
</dbReference>
<dbReference type="Pfam" id="PF02518">
    <property type="entry name" value="HATPase_c"/>
    <property type="match status" value="1"/>
</dbReference>
<keyword evidence="4" id="KW-0418">Kinase</keyword>
<dbReference type="InterPro" id="IPR003594">
    <property type="entry name" value="HATPase_dom"/>
</dbReference>
<keyword evidence="5" id="KW-0902">Two-component regulatory system</keyword>
<protein>
    <recommendedName>
        <fullName evidence="2">histidine kinase</fullName>
        <ecNumber evidence="2">2.7.13.3</ecNumber>
    </recommendedName>
</protein>
<dbReference type="SUPFAM" id="SSF55874">
    <property type="entry name" value="ATPase domain of HSP90 chaperone/DNA topoisomerase II/histidine kinase"/>
    <property type="match status" value="1"/>
</dbReference>
<evidence type="ECO:0000313" key="7">
    <source>
        <dbReference type="EMBL" id="ANZ45676.1"/>
    </source>
</evidence>
<dbReference type="PANTHER" id="PTHR24421">
    <property type="entry name" value="NITRATE/NITRITE SENSOR PROTEIN NARX-RELATED"/>
    <property type="match status" value="1"/>
</dbReference>
<evidence type="ECO:0000313" key="8">
    <source>
        <dbReference type="Proteomes" id="UP000093044"/>
    </source>
</evidence>
<name>A0A1B2I6U8_9BACT</name>
<dbReference type="STRING" id="1197717.BED41_11675"/>
<dbReference type="Gene3D" id="3.30.450.20">
    <property type="entry name" value="PAS domain"/>
    <property type="match status" value="1"/>
</dbReference>
<comment type="catalytic activity">
    <reaction evidence="1">
        <text>ATP + protein L-histidine = ADP + protein N-phospho-L-histidine.</text>
        <dbReference type="EC" id="2.7.13.3"/>
    </reaction>
</comment>
<keyword evidence="3" id="KW-0808">Transferase</keyword>
<evidence type="ECO:0000256" key="1">
    <source>
        <dbReference type="ARBA" id="ARBA00000085"/>
    </source>
</evidence>
<evidence type="ECO:0000256" key="4">
    <source>
        <dbReference type="ARBA" id="ARBA00022777"/>
    </source>
</evidence>
<gene>
    <name evidence="7" type="ORF">BED41_11675</name>
</gene>
<dbReference type="InterPro" id="IPR035965">
    <property type="entry name" value="PAS-like_dom_sf"/>
</dbReference>
<dbReference type="AlphaFoldDB" id="A0A1B2I6U8"/>
<dbReference type="InterPro" id="IPR004358">
    <property type="entry name" value="Sig_transdc_His_kin-like_C"/>
</dbReference>
<proteinExistence type="predicted"/>
<dbReference type="Proteomes" id="UP000093044">
    <property type="component" value="Chromosome"/>
</dbReference>
<dbReference type="GO" id="GO:0000160">
    <property type="term" value="P:phosphorelay signal transduction system"/>
    <property type="evidence" value="ECO:0007669"/>
    <property type="project" value="UniProtKB-KW"/>
</dbReference>
<dbReference type="SUPFAM" id="SSF55785">
    <property type="entry name" value="PYP-like sensor domain (PAS domain)"/>
    <property type="match status" value="1"/>
</dbReference>
<accession>A0A1B2I6U8</accession>
<keyword evidence="8" id="KW-1185">Reference proteome</keyword>
<dbReference type="GO" id="GO:0004673">
    <property type="term" value="F:protein histidine kinase activity"/>
    <property type="evidence" value="ECO:0007669"/>
    <property type="project" value="UniProtKB-EC"/>
</dbReference>
<organism evidence="7 8">
    <name type="scientific">Cloacibacillus porcorum</name>
    <dbReference type="NCBI Taxonomy" id="1197717"/>
    <lineage>
        <taxon>Bacteria</taxon>
        <taxon>Thermotogati</taxon>
        <taxon>Synergistota</taxon>
        <taxon>Synergistia</taxon>
        <taxon>Synergistales</taxon>
        <taxon>Synergistaceae</taxon>
        <taxon>Cloacibacillus</taxon>
    </lineage>
</organism>
<evidence type="ECO:0000256" key="2">
    <source>
        <dbReference type="ARBA" id="ARBA00012438"/>
    </source>
</evidence>
<reference evidence="7" key="1">
    <citation type="submission" date="2016-08" db="EMBL/GenBank/DDBJ databases">
        <title>Complete genome of Cloacibacillus porcorum.</title>
        <authorList>
            <person name="Looft T."/>
            <person name="Bayles D.O."/>
            <person name="Alt D.P."/>
        </authorList>
    </citation>
    <scope>NUCLEOTIDE SEQUENCE [LARGE SCALE GENOMIC DNA]</scope>
    <source>
        <strain evidence="7">CL-84</strain>
    </source>
</reference>
<feature type="domain" description="Histidine kinase" evidence="6">
    <location>
        <begin position="267"/>
        <end position="357"/>
    </location>
</feature>
<dbReference type="KEGG" id="cpor:BED41_11675"/>
<dbReference type="InterPro" id="IPR005467">
    <property type="entry name" value="His_kinase_dom"/>
</dbReference>